<evidence type="ECO:0000313" key="1">
    <source>
        <dbReference type="EMBL" id="KAJ8687219.1"/>
    </source>
</evidence>
<organism evidence="1 2">
    <name type="scientific">Eretmocerus hayati</name>
    <dbReference type="NCBI Taxonomy" id="131215"/>
    <lineage>
        <taxon>Eukaryota</taxon>
        <taxon>Metazoa</taxon>
        <taxon>Ecdysozoa</taxon>
        <taxon>Arthropoda</taxon>
        <taxon>Hexapoda</taxon>
        <taxon>Insecta</taxon>
        <taxon>Pterygota</taxon>
        <taxon>Neoptera</taxon>
        <taxon>Endopterygota</taxon>
        <taxon>Hymenoptera</taxon>
        <taxon>Apocrita</taxon>
        <taxon>Proctotrupomorpha</taxon>
        <taxon>Chalcidoidea</taxon>
        <taxon>Aphelinidae</taxon>
        <taxon>Aphelininae</taxon>
        <taxon>Eretmocerus</taxon>
    </lineage>
</organism>
<sequence>MNTLTESRQDELRREYFFNCDCPACEQNMPDFYPIEALLASKKVMENQLLKTFGKSASMLSEPVDTWHYSEKLYKAAVKMCEFLHNRFDAWESFYLSGDFRYYIQQCFLHLYNGDHVIRLPPIAC</sequence>
<name>A0ACC2PUE5_9HYME</name>
<comment type="caution">
    <text evidence="1">The sequence shown here is derived from an EMBL/GenBank/DDBJ whole genome shotgun (WGS) entry which is preliminary data.</text>
</comment>
<accession>A0ACC2PUE5</accession>
<keyword evidence="2" id="KW-1185">Reference proteome</keyword>
<protein>
    <submittedName>
        <fullName evidence="1">Uncharacterized protein</fullName>
    </submittedName>
</protein>
<dbReference type="Proteomes" id="UP001239111">
    <property type="component" value="Chromosome 1"/>
</dbReference>
<gene>
    <name evidence="1" type="ORF">QAD02_023013</name>
</gene>
<evidence type="ECO:0000313" key="2">
    <source>
        <dbReference type="Proteomes" id="UP001239111"/>
    </source>
</evidence>
<dbReference type="EMBL" id="CM056741">
    <property type="protein sequence ID" value="KAJ8687219.1"/>
    <property type="molecule type" value="Genomic_DNA"/>
</dbReference>
<proteinExistence type="predicted"/>
<reference evidence="1" key="1">
    <citation type="submission" date="2023-04" db="EMBL/GenBank/DDBJ databases">
        <title>A chromosome-level genome assembly of the parasitoid wasp Eretmocerus hayati.</title>
        <authorList>
            <person name="Zhong Y."/>
            <person name="Liu S."/>
            <person name="Liu Y."/>
        </authorList>
    </citation>
    <scope>NUCLEOTIDE SEQUENCE</scope>
    <source>
        <strain evidence="1">ZJU_SS_LIU_2023</strain>
    </source>
</reference>